<dbReference type="PROSITE" id="PS01180">
    <property type="entry name" value="CUB"/>
    <property type="match status" value="1"/>
</dbReference>
<dbReference type="Gene3D" id="2.60.120.290">
    <property type="entry name" value="Spermadhesin, CUB domain"/>
    <property type="match status" value="1"/>
</dbReference>
<feature type="compositionally biased region" description="Acidic residues" evidence="4">
    <location>
        <begin position="129"/>
        <end position="150"/>
    </location>
</feature>
<dbReference type="InterPro" id="IPR000859">
    <property type="entry name" value="CUB_dom"/>
</dbReference>
<feature type="domain" description="CUB" evidence="5">
    <location>
        <begin position="48"/>
        <end position="198"/>
    </location>
</feature>
<dbReference type="PANTHER" id="PTHR24251">
    <property type="entry name" value="OVOCHYMASE-RELATED"/>
    <property type="match status" value="1"/>
</dbReference>
<comment type="caution">
    <text evidence="6">The sequence shown here is derived from an EMBL/GenBank/DDBJ whole genome shotgun (WGS) entry which is preliminary data.</text>
</comment>
<gene>
    <name evidence="6" type="ORF">P5673_007236</name>
</gene>
<evidence type="ECO:0000259" key="5">
    <source>
        <dbReference type="PROSITE" id="PS01180"/>
    </source>
</evidence>
<dbReference type="InterPro" id="IPR035914">
    <property type="entry name" value="Sperma_CUB_dom_sf"/>
</dbReference>
<evidence type="ECO:0000256" key="2">
    <source>
        <dbReference type="ARBA" id="ARBA00023157"/>
    </source>
</evidence>
<name>A0AAD9QVD4_ACRCE</name>
<accession>A0AAD9QVD4</accession>
<evidence type="ECO:0000313" key="7">
    <source>
        <dbReference type="Proteomes" id="UP001249851"/>
    </source>
</evidence>
<dbReference type="PANTHER" id="PTHR24251:SF52">
    <property type="entry name" value="CUB DOMAIN-CONTAINING PROTEIN"/>
    <property type="match status" value="1"/>
</dbReference>
<reference evidence="6" key="1">
    <citation type="journal article" date="2023" name="G3 (Bethesda)">
        <title>Whole genome assembly and annotation of the endangered Caribbean coral Acropora cervicornis.</title>
        <authorList>
            <person name="Selwyn J.D."/>
            <person name="Vollmer S.V."/>
        </authorList>
    </citation>
    <scope>NUCLEOTIDE SEQUENCE</scope>
    <source>
        <strain evidence="6">K2</strain>
    </source>
</reference>
<evidence type="ECO:0000256" key="4">
    <source>
        <dbReference type="SAM" id="MobiDB-lite"/>
    </source>
</evidence>
<keyword evidence="1" id="KW-0677">Repeat</keyword>
<evidence type="ECO:0000256" key="3">
    <source>
        <dbReference type="PROSITE-ProRule" id="PRU00059"/>
    </source>
</evidence>
<dbReference type="AlphaFoldDB" id="A0AAD9QVD4"/>
<evidence type="ECO:0000256" key="1">
    <source>
        <dbReference type="ARBA" id="ARBA00022737"/>
    </source>
</evidence>
<keyword evidence="7" id="KW-1185">Reference proteome</keyword>
<keyword evidence="2" id="KW-1015">Disulfide bond</keyword>
<protein>
    <submittedName>
        <fullName evidence="6">Tolloid-like protein 2</fullName>
    </submittedName>
</protein>
<feature type="region of interest" description="Disordered" evidence="4">
    <location>
        <begin position="1"/>
        <end position="27"/>
    </location>
</feature>
<dbReference type="SMART" id="SM00042">
    <property type="entry name" value="CUB"/>
    <property type="match status" value="1"/>
</dbReference>
<dbReference type="Pfam" id="PF00431">
    <property type="entry name" value="CUB"/>
    <property type="match status" value="1"/>
</dbReference>
<dbReference type="SUPFAM" id="SSF49854">
    <property type="entry name" value="Spermadhesin, CUB domain"/>
    <property type="match status" value="1"/>
</dbReference>
<feature type="region of interest" description="Disordered" evidence="4">
    <location>
        <begin position="129"/>
        <end position="151"/>
    </location>
</feature>
<dbReference type="EMBL" id="JARQWQ010000012">
    <property type="protein sequence ID" value="KAK2568237.1"/>
    <property type="molecule type" value="Genomic_DNA"/>
</dbReference>
<dbReference type="Proteomes" id="UP001249851">
    <property type="component" value="Unassembled WGS sequence"/>
</dbReference>
<organism evidence="6 7">
    <name type="scientific">Acropora cervicornis</name>
    <name type="common">Staghorn coral</name>
    <dbReference type="NCBI Taxonomy" id="6130"/>
    <lineage>
        <taxon>Eukaryota</taxon>
        <taxon>Metazoa</taxon>
        <taxon>Cnidaria</taxon>
        <taxon>Anthozoa</taxon>
        <taxon>Hexacorallia</taxon>
        <taxon>Scleractinia</taxon>
        <taxon>Astrocoeniina</taxon>
        <taxon>Acroporidae</taxon>
        <taxon>Acropora</taxon>
    </lineage>
</organism>
<dbReference type="CDD" id="cd00041">
    <property type="entry name" value="CUB"/>
    <property type="match status" value="1"/>
</dbReference>
<proteinExistence type="predicted"/>
<reference evidence="6" key="2">
    <citation type="journal article" date="2023" name="Science">
        <title>Genomic signatures of disease resistance in endangered staghorn corals.</title>
        <authorList>
            <person name="Vollmer S.V."/>
            <person name="Selwyn J.D."/>
            <person name="Despard B.A."/>
            <person name="Roesel C.L."/>
        </authorList>
    </citation>
    <scope>NUCLEOTIDE SEQUENCE</scope>
    <source>
        <strain evidence="6">K2</strain>
    </source>
</reference>
<comment type="caution">
    <text evidence="3">Lacks conserved residue(s) required for the propagation of feature annotation.</text>
</comment>
<sequence length="205" mass="23444">MGRKRKASQQTQSYKQKLEDQTSENQSDPWVTRRGFFAHYSLGQAVICGSPLVGPTGNFSSPGFPAQYPNDAHCRWSIPVPRGSILMLNFLTFETERCHDYVEITQGWRVIKRLSGVYKPYGWFKGQDDDDDDCDDDDDDDNDDDDDHDDDDKKKYGFGRFFGFPYVYIPGTGEEIVITFESDRIITRQGFDAAYRVLQGGLFGK</sequence>
<evidence type="ECO:0000313" key="6">
    <source>
        <dbReference type="EMBL" id="KAK2568237.1"/>
    </source>
</evidence>